<evidence type="ECO:0000313" key="3">
    <source>
        <dbReference type="Proteomes" id="UP001060070"/>
    </source>
</evidence>
<feature type="domain" description="KTSC" evidence="1">
    <location>
        <begin position="35"/>
        <end position="92"/>
    </location>
</feature>
<keyword evidence="2" id="KW-0614">Plasmid</keyword>
<dbReference type="AlphaFoldDB" id="A0AB38TK41"/>
<dbReference type="Pfam" id="PF13619">
    <property type="entry name" value="KTSC"/>
    <property type="match status" value="1"/>
</dbReference>
<accession>A0AB38TK41</accession>
<geneLocation type="plasmid" evidence="2 3">
    <name>unnamed</name>
</geneLocation>
<dbReference type="Proteomes" id="UP001060070">
    <property type="component" value="Plasmid unnamed"/>
</dbReference>
<keyword evidence="3" id="KW-1185">Reference proteome</keyword>
<dbReference type="InterPro" id="IPR025309">
    <property type="entry name" value="KTSC_dom"/>
</dbReference>
<sequence>MAMDVQPWSARSLLPHRAGHLAGRSLAMTWCTMPSTSIRKFEYDPETRVLSVWFVASGRQYDFLDVPPEIVADFKSAFAKGRYFNGRIRNQFAFRPVATSDSSGSC</sequence>
<evidence type="ECO:0000259" key="1">
    <source>
        <dbReference type="Pfam" id="PF13619"/>
    </source>
</evidence>
<gene>
    <name evidence="2" type="ORF">LRP29_32220</name>
</gene>
<dbReference type="EMBL" id="CP088148">
    <property type="protein sequence ID" value="UTU55010.1"/>
    <property type="molecule type" value="Genomic_DNA"/>
</dbReference>
<reference evidence="2 3" key="1">
    <citation type="journal article" date="2022" name="Microbiol. Resour. Announc.">
        <title>Complete Genome Sequence of Mesorhizobium ciceri Strain R30, a Rhizobium Used as a Commercial Inoculant for Chickpea in Argentina.</title>
        <authorList>
            <person name="Foresto E."/>
            <person name="Revale S."/>
            <person name="Primo E."/>
            <person name="Nievas F."/>
            <person name="Carezzano E."/>
            <person name="Puente M."/>
            <person name="Alzari P."/>
            <person name="Mart M."/>
            <person name="Ben-Assaya M."/>
            <person name="Mornico D."/>
            <person name="Santoro M."/>
            <person name="Mart F."/>
            <person name="Giordano W."/>
            <person name="Bogino P."/>
        </authorList>
    </citation>
    <scope>NUCLEOTIDE SEQUENCE [LARGE SCALE GENOMIC DNA]</scope>
    <source>
        <strain evidence="2 3">R30</strain>
    </source>
</reference>
<name>A0AB38TK41_9HYPH</name>
<protein>
    <submittedName>
        <fullName evidence="2">KTSC domain-containing protein</fullName>
    </submittedName>
</protein>
<proteinExistence type="predicted"/>
<evidence type="ECO:0000313" key="2">
    <source>
        <dbReference type="EMBL" id="UTU55010.1"/>
    </source>
</evidence>
<organism evidence="2 3">
    <name type="scientific">Mesorhizobium ciceri</name>
    <dbReference type="NCBI Taxonomy" id="39645"/>
    <lineage>
        <taxon>Bacteria</taxon>
        <taxon>Pseudomonadati</taxon>
        <taxon>Pseudomonadota</taxon>
        <taxon>Alphaproteobacteria</taxon>
        <taxon>Hyphomicrobiales</taxon>
        <taxon>Phyllobacteriaceae</taxon>
        <taxon>Mesorhizobium</taxon>
    </lineage>
</organism>
<dbReference type="RefSeq" id="WP_081714473.1">
    <property type="nucleotide sequence ID" value="NZ_CP088148.1"/>
</dbReference>